<evidence type="ECO:0000256" key="1">
    <source>
        <dbReference type="ARBA" id="ARBA00004651"/>
    </source>
</evidence>
<evidence type="ECO:0000256" key="3">
    <source>
        <dbReference type="ARBA" id="ARBA00022475"/>
    </source>
</evidence>
<dbReference type="RefSeq" id="WP_382418547.1">
    <property type="nucleotide sequence ID" value="NZ_AP031500.1"/>
</dbReference>
<name>A0ABV7HT79_9GAMM</name>
<proteinExistence type="inferred from homology"/>
<evidence type="ECO:0000313" key="9">
    <source>
        <dbReference type="Proteomes" id="UP001595548"/>
    </source>
</evidence>
<reference evidence="9" key="1">
    <citation type="journal article" date="2019" name="Int. J. Syst. Evol. Microbiol.">
        <title>The Global Catalogue of Microorganisms (GCM) 10K type strain sequencing project: providing services to taxonomists for standard genome sequencing and annotation.</title>
        <authorList>
            <consortium name="The Broad Institute Genomics Platform"/>
            <consortium name="The Broad Institute Genome Sequencing Center for Infectious Disease"/>
            <person name="Wu L."/>
            <person name="Ma J."/>
        </authorList>
    </citation>
    <scope>NUCLEOTIDE SEQUENCE [LARGE SCALE GENOMIC DNA]</scope>
    <source>
        <strain evidence="9">KCTC 52141</strain>
    </source>
</reference>
<keyword evidence="4 7" id="KW-0812">Transmembrane</keyword>
<feature type="transmembrane region" description="Helical" evidence="7">
    <location>
        <begin position="169"/>
        <end position="188"/>
    </location>
</feature>
<evidence type="ECO:0000256" key="2">
    <source>
        <dbReference type="ARBA" id="ARBA00006679"/>
    </source>
</evidence>
<comment type="caution">
    <text evidence="8">The sequence shown here is derived from an EMBL/GenBank/DDBJ whole genome shotgun (WGS) entry which is preliminary data.</text>
</comment>
<comment type="similarity">
    <text evidence="2">Belongs to the DoxX family.</text>
</comment>
<evidence type="ECO:0000313" key="8">
    <source>
        <dbReference type="EMBL" id="MFC3157020.1"/>
    </source>
</evidence>
<feature type="transmembrane region" description="Helical" evidence="7">
    <location>
        <begin position="93"/>
        <end position="111"/>
    </location>
</feature>
<keyword evidence="6 7" id="KW-0472">Membrane</keyword>
<dbReference type="InterPro" id="IPR032808">
    <property type="entry name" value="DoxX"/>
</dbReference>
<feature type="transmembrane region" description="Helical" evidence="7">
    <location>
        <begin position="60"/>
        <end position="86"/>
    </location>
</feature>
<dbReference type="PANTHER" id="PTHR33452:SF19">
    <property type="entry name" value="DOXX FAMILY PROTEIN"/>
    <property type="match status" value="1"/>
</dbReference>
<dbReference type="Proteomes" id="UP001595548">
    <property type="component" value="Unassembled WGS sequence"/>
</dbReference>
<evidence type="ECO:0000256" key="5">
    <source>
        <dbReference type="ARBA" id="ARBA00022989"/>
    </source>
</evidence>
<keyword evidence="5 7" id="KW-1133">Transmembrane helix</keyword>
<evidence type="ECO:0000256" key="4">
    <source>
        <dbReference type="ARBA" id="ARBA00022692"/>
    </source>
</evidence>
<organism evidence="8 9">
    <name type="scientific">Gilvimarinus japonicus</name>
    <dbReference type="NCBI Taxonomy" id="1796469"/>
    <lineage>
        <taxon>Bacteria</taxon>
        <taxon>Pseudomonadati</taxon>
        <taxon>Pseudomonadota</taxon>
        <taxon>Gammaproteobacteria</taxon>
        <taxon>Cellvibrionales</taxon>
        <taxon>Cellvibrionaceae</taxon>
        <taxon>Gilvimarinus</taxon>
    </lineage>
</organism>
<protein>
    <submittedName>
        <fullName evidence="8">DoxX family protein</fullName>
    </submittedName>
</protein>
<keyword evidence="3" id="KW-1003">Cell membrane</keyword>
<dbReference type="PANTHER" id="PTHR33452">
    <property type="entry name" value="OXIDOREDUCTASE CATD-RELATED"/>
    <property type="match status" value="1"/>
</dbReference>
<dbReference type="InterPro" id="IPR051907">
    <property type="entry name" value="DoxX-like_oxidoreductase"/>
</dbReference>
<accession>A0ABV7HT79</accession>
<gene>
    <name evidence="8" type="ORF">ACFOEB_17560</name>
</gene>
<dbReference type="EMBL" id="JBHRTL010000031">
    <property type="protein sequence ID" value="MFC3157020.1"/>
    <property type="molecule type" value="Genomic_DNA"/>
</dbReference>
<keyword evidence="9" id="KW-1185">Reference proteome</keyword>
<feature type="transmembrane region" description="Helical" evidence="7">
    <location>
        <begin position="21"/>
        <end position="40"/>
    </location>
</feature>
<sequence>MAARELFLHTTNSFNGALARTDVIAGLALRLYLAPVFWMAGTSKLNHFGDTVAWFGNDDWGLGLPAPAALAALATAAELIGALLLTLGLATRAIAIPLIVTMLVAIFAVHIDHGWQAIADQSAPFANARVDEAAAKLARATSILQEHGKYDWLTSSGKFVVLNNGIEFAATYLVMLLALVAYGPGRYLSIDYWIKRRLSPASAPEHTTPQR</sequence>
<evidence type="ECO:0000256" key="7">
    <source>
        <dbReference type="SAM" id="Phobius"/>
    </source>
</evidence>
<evidence type="ECO:0000256" key="6">
    <source>
        <dbReference type="ARBA" id="ARBA00023136"/>
    </source>
</evidence>
<comment type="subcellular location">
    <subcellularLocation>
        <location evidence="1">Cell membrane</location>
        <topology evidence="1">Multi-pass membrane protein</topology>
    </subcellularLocation>
</comment>
<dbReference type="Pfam" id="PF07681">
    <property type="entry name" value="DoxX"/>
    <property type="match status" value="1"/>
</dbReference>